<sequence>MLEMITWRKSSYSQGAGVECVEVARVQPGVAVRDSKDPSGPVLTFRRRELRVFFGAIKAGTLDLR</sequence>
<dbReference type="EMBL" id="BAABDO010000004">
    <property type="protein sequence ID" value="GAA4128870.1"/>
    <property type="molecule type" value="Genomic_DNA"/>
</dbReference>
<organism evidence="2 3">
    <name type="scientific">Actinomadura keratinilytica</name>
    <dbReference type="NCBI Taxonomy" id="547461"/>
    <lineage>
        <taxon>Bacteria</taxon>
        <taxon>Bacillati</taxon>
        <taxon>Actinomycetota</taxon>
        <taxon>Actinomycetes</taxon>
        <taxon>Streptosporangiales</taxon>
        <taxon>Thermomonosporaceae</taxon>
        <taxon>Actinomadura</taxon>
    </lineage>
</organism>
<proteinExistence type="predicted"/>
<dbReference type="InterPro" id="IPR007278">
    <property type="entry name" value="DUF397"/>
</dbReference>
<comment type="caution">
    <text evidence="2">The sequence shown here is derived from an EMBL/GenBank/DDBJ whole genome shotgun (WGS) entry which is preliminary data.</text>
</comment>
<feature type="domain" description="DUF397" evidence="1">
    <location>
        <begin position="6"/>
        <end position="58"/>
    </location>
</feature>
<name>A0ABP7Y0N6_9ACTN</name>
<gene>
    <name evidence="2" type="ORF">GCM10022416_04920</name>
</gene>
<protein>
    <submittedName>
        <fullName evidence="2">DUF397 domain-containing protein</fullName>
    </submittedName>
</protein>
<dbReference type="RefSeq" id="WP_345016929.1">
    <property type="nucleotide sequence ID" value="NZ_BAABDO010000004.1"/>
</dbReference>
<evidence type="ECO:0000313" key="2">
    <source>
        <dbReference type="EMBL" id="GAA4128870.1"/>
    </source>
</evidence>
<keyword evidence="3" id="KW-1185">Reference proteome</keyword>
<dbReference type="Pfam" id="PF04149">
    <property type="entry name" value="DUF397"/>
    <property type="match status" value="1"/>
</dbReference>
<dbReference type="Proteomes" id="UP001500266">
    <property type="component" value="Unassembled WGS sequence"/>
</dbReference>
<evidence type="ECO:0000313" key="3">
    <source>
        <dbReference type="Proteomes" id="UP001500266"/>
    </source>
</evidence>
<evidence type="ECO:0000259" key="1">
    <source>
        <dbReference type="Pfam" id="PF04149"/>
    </source>
</evidence>
<reference evidence="3" key="1">
    <citation type="journal article" date="2019" name="Int. J. Syst. Evol. Microbiol.">
        <title>The Global Catalogue of Microorganisms (GCM) 10K type strain sequencing project: providing services to taxonomists for standard genome sequencing and annotation.</title>
        <authorList>
            <consortium name="The Broad Institute Genomics Platform"/>
            <consortium name="The Broad Institute Genome Sequencing Center for Infectious Disease"/>
            <person name="Wu L."/>
            <person name="Ma J."/>
        </authorList>
    </citation>
    <scope>NUCLEOTIDE SEQUENCE [LARGE SCALE GENOMIC DNA]</scope>
    <source>
        <strain evidence="3">JCM 17316</strain>
    </source>
</reference>
<accession>A0ABP7Y0N6</accession>